<comment type="caution">
    <text evidence="1">The sequence shown here is derived from an EMBL/GenBank/DDBJ whole genome shotgun (WGS) entry which is preliminary data.</text>
</comment>
<proteinExistence type="predicted"/>
<reference evidence="1 2" key="1">
    <citation type="submission" date="2014-07" db="EMBL/GenBank/DDBJ databases">
        <title>Draft genome sequence of Thalassospira profundimaris S25-3-2.</title>
        <authorList>
            <person name="Lai Q."/>
            <person name="Shao Z."/>
        </authorList>
    </citation>
    <scope>NUCLEOTIDE SEQUENCE [LARGE SCALE GENOMIC DNA]</scope>
    <source>
        <strain evidence="1 2">S25-3-2</strain>
    </source>
</reference>
<sequence>MAAVLAIYGREDILKYVQGNIETDADRHEIEQLVQSDPMAAKTVIDIEKGHVNDTKMVDFLQYRRVQRLKRLAKSVGLLH</sequence>
<evidence type="ECO:0000313" key="1">
    <source>
        <dbReference type="EMBL" id="RCK52305.1"/>
    </source>
</evidence>
<accession>A0A367XF35</accession>
<organism evidence="1 2">
    <name type="scientific">Thalassospira profundimaris</name>
    <dbReference type="NCBI Taxonomy" id="502049"/>
    <lineage>
        <taxon>Bacteria</taxon>
        <taxon>Pseudomonadati</taxon>
        <taxon>Pseudomonadota</taxon>
        <taxon>Alphaproteobacteria</taxon>
        <taxon>Rhodospirillales</taxon>
        <taxon>Thalassospiraceae</taxon>
        <taxon>Thalassospira</taxon>
    </lineage>
</organism>
<dbReference type="RefSeq" id="WP_114087687.1">
    <property type="nucleotide sequence ID" value="NZ_JPWH01000004.1"/>
</dbReference>
<gene>
    <name evidence="1" type="ORF">TH25_07280</name>
</gene>
<dbReference type="OrthoDB" id="7365247at2"/>
<evidence type="ECO:0000313" key="2">
    <source>
        <dbReference type="Proteomes" id="UP000252517"/>
    </source>
</evidence>
<dbReference type="EMBL" id="JPWH01000004">
    <property type="protein sequence ID" value="RCK52305.1"/>
    <property type="molecule type" value="Genomic_DNA"/>
</dbReference>
<dbReference type="Proteomes" id="UP000252517">
    <property type="component" value="Unassembled WGS sequence"/>
</dbReference>
<dbReference type="AlphaFoldDB" id="A0A367XF35"/>
<protein>
    <submittedName>
        <fullName evidence="1">Uncharacterized protein</fullName>
    </submittedName>
</protein>
<name>A0A367XF35_9PROT</name>